<dbReference type="GO" id="GO:0006564">
    <property type="term" value="P:L-serine biosynthetic process"/>
    <property type="evidence" value="ECO:0007669"/>
    <property type="project" value="UniProtKB-UniRule"/>
</dbReference>
<evidence type="ECO:0000256" key="10">
    <source>
        <dbReference type="ARBA" id="ARBA00047630"/>
    </source>
</evidence>
<reference evidence="15 16" key="1">
    <citation type="submission" date="2020-02" db="EMBL/GenBank/DDBJ databases">
        <title>Complete genome sequence of the novel Campylobacter species Candidatus Campylobacter infans.</title>
        <authorList>
            <person name="Duim B."/>
            <person name="Zomer A."/>
            <person name="van der Graaf L."/>
            <person name="Wagenaar J."/>
        </authorList>
    </citation>
    <scope>NUCLEOTIDE SEQUENCE [LARGE SCALE GENOMIC DNA]</scope>
    <source>
        <strain evidence="15 16">19S00001</strain>
    </source>
</reference>
<evidence type="ECO:0000256" key="11">
    <source>
        <dbReference type="ARBA" id="ARBA00049007"/>
    </source>
</evidence>
<name>A0A7H9CK38_9BACT</name>
<feature type="binding site" evidence="12">
    <location>
        <position position="149"/>
    </location>
    <ligand>
        <name>pyridoxal 5'-phosphate</name>
        <dbReference type="ChEBI" id="CHEBI:597326"/>
    </ligand>
</feature>
<evidence type="ECO:0000313" key="15">
    <source>
        <dbReference type="EMBL" id="QLI06001.1"/>
    </source>
</evidence>
<comment type="pathway">
    <text evidence="2 12 13">Amino-acid biosynthesis; L-serine biosynthesis; L-serine from 3-phospho-D-glycerate: step 2/3.</text>
</comment>
<dbReference type="GO" id="GO:0005737">
    <property type="term" value="C:cytoplasm"/>
    <property type="evidence" value="ECO:0007669"/>
    <property type="project" value="UniProtKB-SubCell"/>
</dbReference>
<keyword evidence="5 12" id="KW-0028">Amino-acid biosynthesis</keyword>
<feature type="binding site" evidence="12">
    <location>
        <position position="41"/>
    </location>
    <ligand>
        <name>L-glutamate</name>
        <dbReference type="ChEBI" id="CHEBI:29985"/>
    </ligand>
</feature>
<comment type="subunit">
    <text evidence="12">Homodimer.</text>
</comment>
<comment type="catalytic activity">
    <reaction evidence="11 12 13">
        <text>O-phospho-L-serine + 2-oxoglutarate = 3-phosphooxypyruvate + L-glutamate</text>
        <dbReference type="Rhea" id="RHEA:14329"/>
        <dbReference type="ChEBI" id="CHEBI:16810"/>
        <dbReference type="ChEBI" id="CHEBI:18110"/>
        <dbReference type="ChEBI" id="CHEBI:29985"/>
        <dbReference type="ChEBI" id="CHEBI:57524"/>
        <dbReference type="EC" id="2.6.1.52"/>
    </reaction>
</comment>
<gene>
    <name evidence="12 15" type="primary">serC</name>
    <name evidence="15" type="ORF">CINF_1524</name>
</gene>
<feature type="binding site" evidence="12">
    <location>
        <position position="100"/>
    </location>
    <ligand>
        <name>pyridoxal 5'-phosphate</name>
        <dbReference type="ChEBI" id="CHEBI:597326"/>
    </ligand>
</feature>
<evidence type="ECO:0000256" key="13">
    <source>
        <dbReference type="RuleBase" id="RU004505"/>
    </source>
</evidence>
<evidence type="ECO:0000256" key="3">
    <source>
        <dbReference type="ARBA" id="ARBA00006904"/>
    </source>
</evidence>
<evidence type="ECO:0000256" key="4">
    <source>
        <dbReference type="ARBA" id="ARBA00022576"/>
    </source>
</evidence>
<evidence type="ECO:0000256" key="5">
    <source>
        <dbReference type="ARBA" id="ARBA00022605"/>
    </source>
</evidence>
<dbReference type="KEGG" id="cinf:CINF_1524"/>
<comment type="caution">
    <text evidence="12">Lacks conserved residue(s) required for the propagation of feature annotation.</text>
</comment>
<comment type="catalytic activity">
    <reaction evidence="10 12">
        <text>4-(phosphooxy)-L-threonine + 2-oxoglutarate = (R)-3-hydroxy-2-oxo-4-phosphooxybutanoate + L-glutamate</text>
        <dbReference type="Rhea" id="RHEA:16573"/>
        <dbReference type="ChEBI" id="CHEBI:16810"/>
        <dbReference type="ChEBI" id="CHEBI:29985"/>
        <dbReference type="ChEBI" id="CHEBI:58452"/>
        <dbReference type="ChEBI" id="CHEBI:58538"/>
        <dbReference type="EC" id="2.6.1.52"/>
    </reaction>
</comment>
<dbReference type="FunFam" id="3.40.640.10:FF:000010">
    <property type="entry name" value="Phosphoserine aminotransferase"/>
    <property type="match status" value="1"/>
</dbReference>
<dbReference type="PANTHER" id="PTHR43247:SF1">
    <property type="entry name" value="PHOSPHOSERINE AMINOTRANSFERASE"/>
    <property type="match status" value="1"/>
</dbReference>
<dbReference type="GO" id="GO:0004648">
    <property type="term" value="F:O-phospho-L-serine:2-oxoglutarate aminotransferase activity"/>
    <property type="evidence" value="ECO:0007669"/>
    <property type="project" value="UniProtKB-UniRule"/>
</dbReference>
<dbReference type="InterPro" id="IPR000192">
    <property type="entry name" value="Aminotrans_V_dom"/>
</dbReference>
<comment type="cofactor">
    <cofactor evidence="12">
        <name>pyridoxal 5'-phosphate</name>
        <dbReference type="ChEBI" id="CHEBI:597326"/>
    </cofactor>
    <text evidence="12">Binds 1 pyridoxal phosphate per subunit.</text>
</comment>
<sequence length="370" mass="41113">MRVKNFSAGPSGLPLGVLKKAQDEFLSYHQKGFNIMEVSHRGKDYEAMHNGAIAKIRDFYNLGDEYAVLFLQGGGHMQFAQVPMNLYFGGVAQYANTGVWTQKAIKDAKILGINYEIVASSESTNFDEIPKNIDFSADADYCYICSNNTIYGTQYKSFPNTKGAPLVIDSSSDLLSREIDFKANNIGLFWGGAQKNAGPAGLTLVIIRKDLAQRVQAEPKGSFKAPFFGHVPTILSYKTQLEANSLANTPPTFAIYMLDLVLDWIKEQGGLSAIYKQNEQKAKMLYEIIDEDDFYTGHAKSHSRSLMNVSFKTPSAELDARFVELANAQNMIGLKGHRILGGLRASIYNAVSIDDVRALVEFMKEFRRTC</sequence>
<evidence type="ECO:0000256" key="9">
    <source>
        <dbReference type="ARBA" id="ARBA00023299"/>
    </source>
</evidence>
<feature type="binding site" evidence="12">
    <location>
        <position position="169"/>
    </location>
    <ligand>
        <name>pyridoxal 5'-phosphate</name>
        <dbReference type="ChEBI" id="CHEBI:597326"/>
    </ligand>
</feature>
<organism evidence="15 16">
    <name type="scientific">Candidatus Campylobacter infans</name>
    <dbReference type="NCBI Taxonomy" id="2561898"/>
    <lineage>
        <taxon>Bacteria</taxon>
        <taxon>Pseudomonadati</taxon>
        <taxon>Campylobacterota</taxon>
        <taxon>Epsilonproteobacteria</taxon>
        <taxon>Campylobacterales</taxon>
        <taxon>Campylobacteraceae</taxon>
        <taxon>Campylobacter</taxon>
    </lineage>
</organism>
<keyword evidence="9 12" id="KW-0718">Serine biosynthesis</keyword>
<feature type="domain" description="Aminotransferase class V" evidence="14">
    <location>
        <begin position="5"/>
        <end position="359"/>
    </location>
</feature>
<dbReference type="RefSeq" id="WP_179975114.1">
    <property type="nucleotide sequence ID" value="NZ_CP049075.1"/>
</dbReference>
<dbReference type="InterPro" id="IPR015424">
    <property type="entry name" value="PyrdxlP-dep_Trfase"/>
</dbReference>
<comment type="pathway">
    <text evidence="1 12">Cofactor biosynthesis; pyridoxine 5'-phosphate biosynthesis; pyridoxine 5'-phosphate from D-erythrose 4-phosphate: step 3/5.</text>
</comment>
<keyword evidence="7 12" id="KW-0663">Pyridoxal phosphate</keyword>
<feature type="binding site" evidence="12">
    <location>
        <begin position="248"/>
        <end position="249"/>
    </location>
    <ligand>
        <name>pyridoxal 5'-phosphate</name>
        <dbReference type="ChEBI" id="CHEBI:597326"/>
    </ligand>
</feature>
<evidence type="ECO:0000256" key="6">
    <source>
        <dbReference type="ARBA" id="ARBA00022679"/>
    </source>
</evidence>
<dbReference type="UniPathway" id="UPA00244">
    <property type="reaction ID" value="UER00311"/>
</dbReference>
<dbReference type="UniPathway" id="UPA00135">
    <property type="reaction ID" value="UER00197"/>
</dbReference>
<proteinExistence type="inferred from homology"/>
<keyword evidence="6 12" id="KW-0808">Transferase</keyword>
<evidence type="ECO:0000256" key="7">
    <source>
        <dbReference type="ARBA" id="ARBA00022898"/>
    </source>
</evidence>
<dbReference type="Gene3D" id="3.90.1150.10">
    <property type="entry name" value="Aspartate Aminotransferase, domain 1"/>
    <property type="match status" value="1"/>
</dbReference>
<dbReference type="InterPro" id="IPR015422">
    <property type="entry name" value="PyrdxlP-dep_Trfase_small"/>
</dbReference>
<comment type="subcellular location">
    <subcellularLocation>
        <location evidence="12">Cytoplasm</location>
    </subcellularLocation>
</comment>
<protein>
    <recommendedName>
        <fullName evidence="12">Phosphoserine aminotransferase</fullName>
        <ecNumber evidence="12">2.6.1.52</ecNumber>
    </recommendedName>
    <alternativeName>
        <fullName evidence="12">Phosphohydroxythreonine aminotransferase</fullName>
        <shortName evidence="12">PSAT</shortName>
    </alternativeName>
</protein>
<dbReference type="HAMAP" id="MF_00160">
    <property type="entry name" value="SerC_aminotrans_5"/>
    <property type="match status" value="1"/>
</dbReference>
<dbReference type="GO" id="GO:0008615">
    <property type="term" value="P:pyridoxine biosynthetic process"/>
    <property type="evidence" value="ECO:0007669"/>
    <property type="project" value="UniProtKB-UniRule"/>
</dbReference>
<dbReference type="InterPro" id="IPR022278">
    <property type="entry name" value="Pser_aminoTfrase"/>
</dbReference>
<keyword evidence="8 12" id="KW-0664">Pyridoxine biosynthesis</keyword>
<keyword evidence="16" id="KW-1185">Reference proteome</keyword>
<evidence type="ECO:0000313" key="16">
    <source>
        <dbReference type="Proteomes" id="UP000509414"/>
    </source>
</evidence>
<keyword evidence="4 12" id="KW-0032">Aminotransferase</keyword>
<dbReference type="SUPFAM" id="SSF53383">
    <property type="entry name" value="PLP-dependent transferases"/>
    <property type="match status" value="1"/>
</dbReference>
<evidence type="ECO:0000256" key="1">
    <source>
        <dbReference type="ARBA" id="ARBA00004915"/>
    </source>
</evidence>
<dbReference type="Pfam" id="PF00266">
    <property type="entry name" value="Aminotran_5"/>
    <property type="match status" value="1"/>
</dbReference>
<dbReference type="PANTHER" id="PTHR43247">
    <property type="entry name" value="PHOSPHOSERINE AMINOTRANSFERASE"/>
    <property type="match status" value="1"/>
</dbReference>
<dbReference type="FunFam" id="3.90.1150.10:FF:000006">
    <property type="entry name" value="Phosphoserine aminotransferase"/>
    <property type="match status" value="1"/>
</dbReference>
<dbReference type="GO" id="GO:0030170">
    <property type="term" value="F:pyridoxal phosphate binding"/>
    <property type="evidence" value="ECO:0007669"/>
    <property type="project" value="UniProtKB-UniRule"/>
</dbReference>
<feature type="modified residue" description="N6-(pyridoxal phosphate)lysine" evidence="12">
    <location>
        <position position="195"/>
    </location>
</feature>
<evidence type="ECO:0000256" key="2">
    <source>
        <dbReference type="ARBA" id="ARBA00005099"/>
    </source>
</evidence>
<dbReference type="Proteomes" id="UP000509414">
    <property type="component" value="Chromosome"/>
</dbReference>
<dbReference type="Gene3D" id="3.40.640.10">
    <property type="entry name" value="Type I PLP-dependent aspartate aminotransferase-like (Major domain)"/>
    <property type="match status" value="1"/>
</dbReference>
<dbReference type="InterPro" id="IPR020578">
    <property type="entry name" value="Aminotrans_V_PyrdxlP_BS"/>
</dbReference>
<feature type="binding site" evidence="12">
    <location>
        <position position="194"/>
    </location>
    <ligand>
        <name>pyridoxal 5'-phosphate</name>
        <dbReference type="ChEBI" id="CHEBI:597326"/>
    </ligand>
</feature>
<dbReference type="PIRSF" id="PIRSF000525">
    <property type="entry name" value="SerC"/>
    <property type="match status" value="1"/>
</dbReference>
<dbReference type="PROSITE" id="PS00595">
    <property type="entry name" value="AA_TRANSFER_CLASS_5"/>
    <property type="match status" value="1"/>
</dbReference>
<accession>A0A7H9CK38</accession>
<evidence type="ECO:0000256" key="12">
    <source>
        <dbReference type="HAMAP-Rule" id="MF_00160"/>
    </source>
</evidence>
<dbReference type="NCBIfam" id="TIGR01364">
    <property type="entry name" value="serC_1"/>
    <property type="match status" value="1"/>
</dbReference>
<keyword evidence="12" id="KW-0963">Cytoplasm</keyword>
<evidence type="ECO:0000256" key="8">
    <source>
        <dbReference type="ARBA" id="ARBA00023096"/>
    </source>
</evidence>
<dbReference type="EC" id="2.6.1.52" evidence="12"/>
<comment type="function">
    <text evidence="12">Catalyzes the reversible conversion of 3-phosphohydroxypyruvate to phosphoserine and of 3-hydroxy-2-oxo-4-phosphonooxybutanoate to phosphohydroxythreonine.</text>
</comment>
<dbReference type="InterPro" id="IPR015421">
    <property type="entry name" value="PyrdxlP-dep_Trfase_major"/>
</dbReference>
<dbReference type="AlphaFoldDB" id="A0A7H9CK38"/>
<evidence type="ECO:0000259" key="14">
    <source>
        <dbReference type="Pfam" id="PF00266"/>
    </source>
</evidence>
<dbReference type="EMBL" id="CP049075">
    <property type="protein sequence ID" value="QLI06001.1"/>
    <property type="molecule type" value="Genomic_DNA"/>
</dbReference>
<comment type="similarity">
    <text evidence="3 12">Belongs to the class-V pyridoxal-phosphate-dependent aminotransferase family. SerC subfamily.</text>
</comment>
<dbReference type="NCBIfam" id="NF003764">
    <property type="entry name" value="PRK05355.1"/>
    <property type="match status" value="1"/>
</dbReference>